<reference evidence="1" key="1">
    <citation type="submission" date="2023-04" db="EMBL/GenBank/DDBJ databases">
        <title>Characterization and analysis of the complete genome of Gordonia rubripertincta 112, the degrader of aromatic and aliphatic compounds.</title>
        <authorList>
            <person name="Frantsuzova E."/>
            <person name="Bogun A."/>
            <person name="Delegan Y."/>
        </authorList>
    </citation>
    <scope>NUCLEOTIDE SEQUENCE</scope>
    <source>
        <strain evidence="1">112</strain>
        <plasmid evidence="1">p1517_part_1</plasmid>
    </source>
</reference>
<sequence>MSDSLTLDVGGLTPEQVAEILRFVASLRDVELDEREVDDDSWRDATPTGWTLEHVKLLREHLEDRGKDVQLAAFDLAIKQGGFVSRAAVYRLGDYDDSRRLNNWTAPFAVAADWLETEHGLTSPEYPVWAVYDDEVKGYQRALGFEVLPEIVKLVREDQEGSSS</sequence>
<organism evidence="1">
    <name type="scientific">Gordonia rubripertincta</name>
    <name type="common">Rhodococcus corallinus</name>
    <dbReference type="NCBI Taxonomy" id="36822"/>
    <lineage>
        <taxon>Bacteria</taxon>
        <taxon>Bacillati</taxon>
        <taxon>Actinomycetota</taxon>
        <taxon>Actinomycetes</taxon>
        <taxon>Mycobacteriales</taxon>
        <taxon>Gordoniaceae</taxon>
        <taxon>Gordonia</taxon>
    </lineage>
</organism>
<proteinExistence type="predicted"/>
<name>A0AAW6RI94_GORRU</name>
<protein>
    <submittedName>
        <fullName evidence="1">Uncharacterized protein</fullName>
    </submittedName>
</protein>
<dbReference type="RefSeq" id="WP_269555209.1">
    <property type="nucleotide sequence ID" value="NZ_CP178555.1"/>
</dbReference>
<gene>
    <name evidence="1" type="ORF">QBL07_19250</name>
</gene>
<dbReference type="EMBL" id="JARUXG010000015">
    <property type="protein sequence ID" value="MDG6782959.1"/>
    <property type="molecule type" value="Genomic_DNA"/>
</dbReference>
<comment type="caution">
    <text evidence="1">The sequence shown here is derived from an EMBL/GenBank/DDBJ whole genome shotgun (WGS) entry which is preliminary data.</text>
</comment>
<accession>A0AAW6RI94</accession>
<dbReference type="AlphaFoldDB" id="A0AAW6RI94"/>
<keyword evidence="1" id="KW-0614">Plasmid</keyword>
<evidence type="ECO:0000313" key="1">
    <source>
        <dbReference type="EMBL" id="MDG6782959.1"/>
    </source>
</evidence>
<geneLocation type="plasmid" evidence="1">
    <name>p1517_part_1</name>
</geneLocation>